<feature type="compositionally biased region" description="Basic and acidic residues" evidence="4">
    <location>
        <begin position="1"/>
        <end position="11"/>
    </location>
</feature>
<dbReference type="PANTHER" id="PTHR47544:SF3">
    <property type="entry name" value="RHO GUANINE NUCLEOTIDE EXCHANGE FACTOR 4 ISOFORM X1"/>
    <property type="match status" value="1"/>
</dbReference>
<feature type="compositionally biased region" description="Polar residues" evidence="4">
    <location>
        <begin position="15"/>
        <end position="24"/>
    </location>
</feature>
<dbReference type="GO" id="GO:0005737">
    <property type="term" value="C:cytoplasm"/>
    <property type="evidence" value="ECO:0007669"/>
    <property type="project" value="UniProtKB-SubCell"/>
</dbReference>
<reference evidence="5 6" key="1">
    <citation type="journal article" date="2023" name="Genes (Basel)">
        <title>Chromosome-Level Genome Assembly and Circadian Gene Repertoire of the Patagonia Blennie Eleginops maclovinus-The Closest Ancestral Proxy of Antarctic Cryonotothenioids.</title>
        <authorList>
            <person name="Cheng C.C."/>
            <person name="Rivera-Colon A.G."/>
            <person name="Minhas B.F."/>
            <person name="Wilson L."/>
            <person name="Rayamajhi N."/>
            <person name="Vargas-Chacoff L."/>
            <person name="Catchen J.M."/>
        </authorList>
    </citation>
    <scope>NUCLEOTIDE SEQUENCE [LARGE SCALE GENOMIC DNA]</scope>
    <source>
        <strain evidence="5">JMC-PN-2008</strain>
    </source>
</reference>
<feature type="region of interest" description="Disordered" evidence="4">
    <location>
        <begin position="1"/>
        <end position="43"/>
    </location>
</feature>
<evidence type="ECO:0000256" key="4">
    <source>
        <dbReference type="SAM" id="MobiDB-lite"/>
    </source>
</evidence>
<dbReference type="AlphaFoldDB" id="A0AAN8ABC9"/>
<dbReference type="EMBL" id="JAUZQC010000023">
    <property type="protein sequence ID" value="KAK5849734.1"/>
    <property type="molecule type" value="Genomic_DNA"/>
</dbReference>
<feature type="compositionally biased region" description="Low complexity" evidence="4">
    <location>
        <begin position="91"/>
        <end position="103"/>
    </location>
</feature>
<protein>
    <submittedName>
        <fullName evidence="5">Uncharacterized protein</fullName>
    </submittedName>
</protein>
<evidence type="ECO:0000256" key="2">
    <source>
        <dbReference type="ARBA" id="ARBA00022490"/>
    </source>
</evidence>
<evidence type="ECO:0000256" key="1">
    <source>
        <dbReference type="ARBA" id="ARBA00004496"/>
    </source>
</evidence>
<evidence type="ECO:0000313" key="5">
    <source>
        <dbReference type="EMBL" id="KAK5849734.1"/>
    </source>
</evidence>
<feature type="region of interest" description="Disordered" evidence="4">
    <location>
        <begin position="252"/>
        <end position="382"/>
    </location>
</feature>
<feature type="region of interest" description="Disordered" evidence="4">
    <location>
        <begin position="193"/>
        <end position="231"/>
    </location>
</feature>
<comment type="subcellular location">
    <subcellularLocation>
        <location evidence="1">Cytoplasm</location>
    </subcellularLocation>
</comment>
<dbReference type="Proteomes" id="UP001346869">
    <property type="component" value="Unassembled WGS sequence"/>
</dbReference>
<sequence>MRPTEEVRDSAKLSWDNSSPTSPQHHPEHKEDTSAESEANPATSYCRPMTVAYDAVSYTSASSTCDEFEDPVSNSDRNTNHDKMTKRSKSKGSQAGSKSSKFSVFAKMPSFRKSKGSKGATGEEITQESSDGAGEGLLSEHGPHRENSDDEVFVRGNVLNQTVHQSLSSLHYEMEDEDCGFFPSSPQTRHVRQLVSQGSNGEGNGGASPDNPLLSLAQAPNGQTYKRSKSNDSLNIRMRFAQAHKSLSSLFESRSLDKENEEQATVGTDVDSGLAKQSSRRLKKAKENELLKRTISVPEGECSSAASGQSWEDITSSPLLDRLNSPGTPTSPGARRHTDPISKREGPLEASGKETPHGCKSEGLRRKLSPNGEPTTESGLPLFLDDSAVSQPINTSAVSPLSSSLATLTQQISPP</sequence>
<feature type="region of interest" description="Disordered" evidence="4">
    <location>
        <begin position="60"/>
        <end position="152"/>
    </location>
</feature>
<dbReference type="GO" id="GO:0005085">
    <property type="term" value="F:guanyl-nucleotide exchange factor activity"/>
    <property type="evidence" value="ECO:0007669"/>
    <property type="project" value="UniProtKB-KW"/>
</dbReference>
<organism evidence="5 6">
    <name type="scientific">Eleginops maclovinus</name>
    <name type="common">Patagonian blennie</name>
    <name type="synonym">Eleginus maclovinus</name>
    <dbReference type="NCBI Taxonomy" id="56733"/>
    <lineage>
        <taxon>Eukaryota</taxon>
        <taxon>Metazoa</taxon>
        <taxon>Chordata</taxon>
        <taxon>Craniata</taxon>
        <taxon>Vertebrata</taxon>
        <taxon>Euteleostomi</taxon>
        <taxon>Actinopterygii</taxon>
        <taxon>Neopterygii</taxon>
        <taxon>Teleostei</taxon>
        <taxon>Neoteleostei</taxon>
        <taxon>Acanthomorphata</taxon>
        <taxon>Eupercaria</taxon>
        <taxon>Perciformes</taxon>
        <taxon>Notothenioidei</taxon>
        <taxon>Eleginopidae</taxon>
        <taxon>Eleginops</taxon>
    </lineage>
</organism>
<evidence type="ECO:0000313" key="6">
    <source>
        <dbReference type="Proteomes" id="UP001346869"/>
    </source>
</evidence>
<dbReference type="PANTHER" id="PTHR47544">
    <property type="entry name" value="RHO GUANINE NUCLEOTIDE EXCHANGE FACTOR 4"/>
    <property type="match status" value="1"/>
</dbReference>
<name>A0AAN8ABC9_ELEMC</name>
<comment type="caution">
    <text evidence="5">The sequence shown here is derived from an EMBL/GenBank/DDBJ whole genome shotgun (WGS) entry which is preliminary data.</text>
</comment>
<evidence type="ECO:0000256" key="3">
    <source>
        <dbReference type="ARBA" id="ARBA00022658"/>
    </source>
</evidence>
<keyword evidence="2" id="KW-0963">Cytoplasm</keyword>
<feature type="compositionally biased region" description="Polar residues" evidence="4">
    <location>
        <begin position="304"/>
        <end position="318"/>
    </location>
</feature>
<feature type="compositionally biased region" description="Basic and acidic residues" evidence="4">
    <location>
        <begin position="336"/>
        <end position="365"/>
    </location>
</feature>
<keyword evidence="6" id="KW-1185">Reference proteome</keyword>
<feature type="region of interest" description="Disordered" evidence="4">
    <location>
        <begin position="395"/>
        <end position="415"/>
    </location>
</feature>
<keyword evidence="3" id="KW-0344">Guanine-nucleotide releasing factor</keyword>
<gene>
    <name evidence="5" type="ORF">PBY51_014043</name>
</gene>
<reference evidence="5 6" key="2">
    <citation type="journal article" date="2023" name="Mol. Biol. Evol.">
        <title>Genomics of Secondarily Temperate Adaptation in the Only Non-Antarctic Icefish.</title>
        <authorList>
            <person name="Rivera-Colon A.G."/>
            <person name="Rayamajhi N."/>
            <person name="Minhas B.F."/>
            <person name="Madrigal G."/>
            <person name="Bilyk K.T."/>
            <person name="Yoon V."/>
            <person name="Hune M."/>
            <person name="Gregory S."/>
            <person name="Cheng C.H.C."/>
            <person name="Catchen J.M."/>
        </authorList>
    </citation>
    <scope>NUCLEOTIDE SEQUENCE [LARGE SCALE GENOMIC DNA]</scope>
    <source>
        <strain evidence="5">JMC-PN-2008</strain>
    </source>
</reference>
<proteinExistence type="predicted"/>
<accession>A0AAN8ABC9</accession>